<dbReference type="PATRIC" id="fig|182217.3.peg.872"/>
<sequence>MNTEITKKTYFVEGNSDVIIIKSILHYYLKIDINNINVFEIAKLEQKNTIEIIERETNEGREVYFIVDADKKGTDNCKEGIIKRYINILNENAKQKLDRQLQNKNKSIEDIIFCFEDEIETFLQSIAVHADFQKLFRDFYFEVAKNNQSIYENTEKDFKKKWLYVYCEIFDCKKLKNKSNNIIYDKNFENIFNFTSKNTELEKLIEFLKDETLPNQEE</sequence>
<reference evidence="2" key="1">
    <citation type="submission" date="2012-04" db="EMBL/GenBank/DDBJ databases">
        <title>Complete genome sequence of Helicobacter cetorum strain MIT 00-7128.</title>
        <authorList>
            <person name="Kersulyte D."/>
            <person name="Berg D.E."/>
        </authorList>
    </citation>
    <scope>NUCLEOTIDE SEQUENCE [LARGE SCALE GENOMIC DNA]</scope>
    <source>
        <strain evidence="2">MIT 00-7128</strain>
    </source>
</reference>
<protein>
    <submittedName>
        <fullName evidence="1">Uncharacterized protein</fullName>
    </submittedName>
</protein>
<name>I0EMC1_HELC0</name>
<evidence type="ECO:0000313" key="2">
    <source>
        <dbReference type="Proteomes" id="UP000005010"/>
    </source>
</evidence>
<organism evidence="1 2">
    <name type="scientific">Helicobacter cetorum (strain ATCC BAA-429 / MIT 00-7128)</name>
    <dbReference type="NCBI Taxonomy" id="182217"/>
    <lineage>
        <taxon>Bacteria</taxon>
        <taxon>Pseudomonadati</taxon>
        <taxon>Campylobacterota</taxon>
        <taxon>Epsilonproteobacteria</taxon>
        <taxon>Campylobacterales</taxon>
        <taxon>Helicobacteraceae</taxon>
        <taxon>Helicobacter</taxon>
    </lineage>
</organism>
<dbReference type="Proteomes" id="UP000005010">
    <property type="component" value="Chromosome"/>
</dbReference>
<proteinExistence type="predicted"/>
<accession>I0EMC1</accession>
<evidence type="ECO:0000313" key="1">
    <source>
        <dbReference type="EMBL" id="AFI04090.1"/>
    </source>
</evidence>
<gene>
    <name evidence="1" type="ordered locus">HCW_04085</name>
</gene>
<dbReference type="STRING" id="182217.HCW_04085"/>
<dbReference type="CDD" id="cd00188">
    <property type="entry name" value="TOPRIM"/>
    <property type="match status" value="1"/>
</dbReference>
<dbReference type="RefSeq" id="WP_014660960.1">
    <property type="nucleotide sequence ID" value="NC_017737.1"/>
</dbReference>
<keyword evidence="2" id="KW-1185">Reference proteome</keyword>
<dbReference type="EMBL" id="CP003479">
    <property type="protein sequence ID" value="AFI04090.1"/>
    <property type="molecule type" value="Genomic_DNA"/>
</dbReference>
<dbReference type="HOGENOM" id="CLU_1265486_0_0_7"/>
<dbReference type="KEGG" id="hce:HCW_04085"/>
<dbReference type="AlphaFoldDB" id="I0EMC1"/>